<reference evidence="1 2" key="1">
    <citation type="journal article" date="2023" name="Insect Mol. Biol.">
        <title>Genome sequencing provides insights into the evolution of gene families encoding plant cell wall-degrading enzymes in longhorned beetles.</title>
        <authorList>
            <person name="Shin N.R."/>
            <person name="Okamura Y."/>
            <person name="Kirsch R."/>
            <person name="Pauchet Y."/>
        </authorList>
    </citation>
    <scope>NUCLEOTIDE SEQUENCE [LARGE SCALE GENOMIC DNA]</scope>
    <source>
        <strain evidence="1">EAD_L_NR</strain>
    </source>
</reference>
<sequence>MAVSWSLRLVFTHANLQQIIRFSFTCLEIKTGPATCFMVPNIYYVVLVMDIQQYITKLKVRRRT</sequence>
<proteinExistence type="predicted"/>
<dbReference type="AlphaFoldDB" id="A0AAV8V607"/>
<name>A0AAV8V607_9CUCU</name>
<keyword evidence="2" id="KW-1185">Reference proteome</keyword>
<accession>A0AAV8V607</accession>
<gene>
    <name evidence="1" type="ORF">NQ315_016601</name>
</gene>
<protein>
    <submittedName>
        <fullName evidence="1">Uncharacterized protein</fullName>
    </submittedName>
</protein>
<comment type="caution">
    <text evidence="1">The sequence shown here is derived from an EMBL/GenBank/DDBJ whole genome shotgun (WGS) entry which is preliminary data.</text>
</comment>
<dbReference type="Proteomes" id="UP001159042">
    <property type="component" value="Unassembled WGS sequence"/>
</dbReference>
<organism evidence="1 2">
    <name type="scientific">Exocentrus adspersus</name>
    <dbReference type="NCBI Taxonomy" id="1586481"/>
    <lineage>
        <taxon>Eukaryota</taxon>
        <taxon>Metazoa</taxon>
        <taxon>Ecdysozoa</taxon>
        <taxon>Arthropoda</taxon>
        <taxon>Hexapoda</taxon>
        <taxon>Insecta</taxon>
        <taxon>Pterygota</taxon>
        <taxon>Neoptera</taxon>
        <taxon>Endopterygota</taxon>
        <taxon>Coleoptera</taxon>
        <taxon>Polyphaga</taxon>
        <taxon>Cucujiformia</taxon>
        <taxon>Chrysomeloidea</taxon>
        <taxon>Cerambycidae</taxon>
        <taxon>Lamiinae</taxon>
        <taxon>Acanthocinini</taxon>
        <taxon>Exocentrus</taxon>
    </lineage>
</organism>
<dbReference type="EMBL" id="JANEYG010000488">
    <property type="protein sequence ID" value="KAJ8909587.1"/>
    <property type="molecule type" value="Genomic_DNA"/>
</dbReference>
<evidence type="ECO:0000313" key="1">
    <source>
        <dbReference type="EMBL" id="KAJ8909587.1"/>
    </source>
</evidence>
<evidence type="ECO:0000313" key="2">
    <source>
        <dbReference type="Proteomes" id="UP001159042"/>
    </source>
</evidence>